<dbReference type="GeneID" id="110592038"/>
<evidence type="ECO:0000256" key="7">
    <source>
        <dbReference type="ARBA" id="ARBA00035331"/>
    </source>
</evidence>
<gene>
    <name evidence="9" type="primary">LOC110592038</name>
</gene>
<dbReference type="Pfam" id="PF01158">
    <property type="entry name" value="Ribosomal_L36e"/>
    <property type="match status" value="1"/>
</dbReference>
<evidence type="ECO:0000256" key="3">
    <source>
        <dbReference type="ARBA" id="ARBA00022980"/>
    </source>
</evidence>
<keyword evidence="8" id="KW-1185">Reference proteome</keyword>
<dbReference type="GO" id="GO:1990904">
    <property type="term" value="C:ribonucleoprotein complex"/>
    <property type="evidence" value="ECO:0007669"/>
    <property type="project" value="UniProtKB-KW"/>
</dbReference>
<dbReference type="Proteomes" id="UP000248481">
    <property type="component" value="Chromosome 3"/>
</dbReference>
<dbReference type="RefSeq" id="XP_044769219.1">
    <property type="nucleotide sequence ID" value="XM_044913284.1"/>
</dbReference>
<name>A0A8M1MDX4_NEOSC</name>
<dbReference type="FunFam" id="1.10.10.1760:FF:000001">
    <property type="entry name" value="60S ribosomal protein L36"/>
    <property type="match status" value="1"/>
</dbReference>
<dbReference type="GO" id="GO:0006412">
    <property type="term" value="P:translation"/>
    <property type="evidence" value="ECO:0007669"/>
    <property type="project" value="InterPro"/>
</dbReference>
<sequence length="94" mass="10746">MALCHPTAVGLNKGHKLTMNVNKPRHSHRGLTKHTKFMRDTIREVCGFAQCKQWAMALLEVSKDKHVLKFIKKRMGTHICAKTKRDELGNVLQP</sequence>
<comment type="function">
    <text evidence="5">Component of the large ribosomal subunit. The ribosome is a large ribonucleoprotein complex responsible for the synthesis of proteins in the cell.</text>
</comment>
<reference evidence="9" key="1">
    <citation type="submission" date="2025-08" db="UniProtKB">
        <authorList>
            <consortium name="RefSeq"/>
        </authorList>
    </citation>
    <scope>IDENTIFICATION</scope>
    <source>
        <tissue evidence="9">Blood</tissue>
    </source>
</reference>
<dbReference type="AlphaFoldDB" id="A0A8M1MDX4"/>
<dbReference type="KEGG" id="nsu:110592038"/>
<evidence type="ECO:0000256" key="5">
    <source>
        <dbReference type="ARBA" id="ARBA00034092"/>
    </source>
</evidence>
<evidence type="ECO:0000256" key="4">
    <source>
        <dbReference type="ARBA" id="ARBA00023274"/>
    </source>
</evidence>
<comment type="subunit">
    <text evidence="2">Component of the large ribosomal subunit.</text>
</comment>
<evidence type="ECO:0000313" key="9">
    <source>
        <dbReference type="RefSeq" id="XP_044769219.1"/>
    </source>
</evidence>
<keyword evidence="3" id="KW-0689">Ribosomal protein</keyword>
<evidence type="ECO:0000256" key="6">
    <source>
        <dbReference type="ARBA" id="ARBA00035226"/>
    </source>
</evidence>
<dbReference type="InterPro" id="IPR000509">
    <property type="entry name" value="Ribosomal_eL36"/>
</dbReference>
<dbReference type="GO" id="GO:0003735">
    <property type="term" value="F:structural constituent of ribosome"/>
    <property type="evidence" value="ECO:0007669"/>
    <property type="project" value="InterPro"/>
</dbReference>
<accession>A0A8M1MDX4</accession>
<evidence type="ECO:0000313" key="8">
    <source>
        <dbReference type="Proteomes" id="UP000248481"/>
    </source>
</evidence>
<proteinExistence type="inferred from homology"/>
<dbReference type="GO" id="GO:0005840">
    <property type="term" value="C:ribosome"/>
    <property type="evidence" value="ECO:0007669"/>
    <property type="project" value="UniProtKB-KW"/>
</dbReference>
<protein>
    <recommendedName>
        <fullName evidence="6">Large ribosomal subunit protein eL36</fullName>
    </recommendedName>
    <alternativeName>
        <fullName evidence="7">60S ribosomal protein L36</fullName>
    </alternativeName>
</protein>
<comment type="similarity">
    <text evidence="1">Belongs to the eukaryotic ribosomal protein eL36 family.</text>
</comment>
<dbReference type="PANTHER" id="PTHR10114">
    <property type="entry name" value="60S RIBOSOMAL PROTEIN L36"/>
    <property type="match status" value="1"/>
</dbReference>
<dbReference type="Gene3D" id="1.10.10.1760">
    <property type="entry name" value="60S ribosomal protein L36"/>
    <property type="match status" value="1"/>
</dbReference>
<organism evidence="8 9">
    <name type="scientific">Neomonachus schauinslandi</name>
    <name type="common">Hawaiian monk seal</name>
    <name type="synonym">Monachus schauinslandi</name>
    <dbReference type="NCBI Taxonomy" id="29088"/>
    <lineage>
        <taxon>Eukaryota</taxon>
        <taxon>Metazoa</taxon>
        <taxon>Chordata</taxon>
        <taxon>Craniata</taxon>
        <taxon>Vertebrata</taxon>
        <taxon>Euteleostomi</taxon>
        <taxon>Mammalia</taxon>
        <taxon>Eutheria</taxon>
        <taxon>Laurasiatheria</taxon>
        <taxon>Carnivora</taxon>
        <taxon>Caniformia</taxon>
        <taxon>Pinnipedia</taxon>
        <taxon>Phocidae</taxon>
        <taxon>Monachinae</taxon>
        <taxon>Monachini</taxon>
        <taxon>Neomonachus</taxon>
    </lineage>
</organism>
<evidence type="ECO:0000256" key="1">
    <source>
        <dbReference type="ARBA" id="ARBA00006509"/>
    </source>
</evidence>
<dbReference type="InterPro" id="IPR038097">
    <property type="entry name" value="Ribosomal_eL36_sf"/>
</dbReference>
<evidence type="ECO:0000256" key="2">
    <source>
        <dbReference type="ARBA" id="ARBA00011133"/>
    </source>
</evidence>
<keyword evidence="4" id="KW-0687">Ribonucleoprotein</keyword>